<protein>
    <recommendedName>
        <fullName evidence="3">Transposase</fullName>
    </recommendedName>
</protein>
<dbReference type="EMBL" id="CP036432">
    <property type="protein sequence ID" value="QDV84316.1"/>
    <property type="molecule type" value="Genomic_DNA"/>
</dbReference>
<evidence type="ECO:0000313" key="1">
    <source>
        <dbReference type="EMBL" id="QDV84316.1"/>
    </source>
</evidence>
<name>A0ABX5XUI4_9BACT</name>
<evidence type="ECO:0008006" key="3">
    <source>
        <dbReference type="Google" id="ProtNLM"/>
    </source>
</evidence>
<sequence length="74" mass="8226">MNAALGYKQITRVGKSNYFSGPKKQAAVLRKSFGRYPIEPVVPNVGIVPVSKPASRSSCRVTLHQRQERVRRSA</sequence>
<accession>A0ABX5XUI4</accession>
<dbReference type="Proteomes" id="UP000318081">
    <property type="component" value="Chromosome"/>
</dbReference>
<keyword evidence="2" id="KW-1185">Reference proteome</keyword>
<organism evidence="1 2">
    <name type="scientific">Stieleria magnilauensis</name>
    <dbReference type="NCBI Taxonomy" id="2527963"/>
    <lineage>
        <taxon>Bacteria</taxon>
        <taxon>Pseudomonadati</taxon>
        <taxon>Planctomycetota</taxon>
        <taxon>Planctomycetia</taxon>
        <taxon>Pirellulales</taxon>
        <taxon>Pirellulaceae</taxon>
        <taxon>Stieleria</taxon>
    </lineage>
</organism>
<proteinExistence type="predicted"/>
<reference evidence="1 2" key="1">
    <citation type="submission" date="2019-02" db="EMBL/GenBank/DDBJ databases">
        <title>Deep-cultivation of Planctomycetes and their phenomic and genomic characterization uncovers novel biology.</title>
        <authorList>
            <person name="Wiegand S."/>
            <person name="Jogler M."/>
            <person name="Boedeker C."/>
            <person name="Pinto D."/>
            <person name="Vollmers J."/>
            <person name="Rivas-Marin E."/>
            <person name="Kohn T."/>
            <person name="Peeters S.H."/>
            <person name="Heuer A."/>
            <person name="Rast P."/>
            <person name="Oberbeckmann S."/>
            <person name="Bunk B."/>
            <person name="Jeske O."/>
            <person name="Meyerdierks A."/>
            <person name="Storesund J.E."/>
            <person name="Kallscheuer N."/>
            <person name="Luecker S."/>
            <person name="Lage O.M."/>
            <person name="Pohl T."/>
            <person name="Merkel B.J."/>
            <person name="Hornburger P."/>
            <person name="Mueller R.-W."/>
            <person name="Bruemmer F."/>
            <person name="Labrenz M."/>
            <person name="Spormann A.M."/>
            <person name="Op den Camp H."/>
            <person name="Overmann J."/>
            <person name="Amann R."/>
            <person name="Jetten M.S.M."/>
            <person name="Mascher T."/>
            <person name="Medema M.H."/>
            <person name="Devos D.P."/>
            <person name="Kaster A.-K."/>
            <person name="Ovreas L."/>
            <person name="Rohde M."/>
            <person name="Galperin M.Y."/>
            <person name="Jogler C."/>
        </authorList>
    </citation>
    <scope>NUCLEOTIDE SEQUENCE [LARGE SCALE GENOMIC DNA]</scope>
    <source>
        <strain evidence="1 2">TBK1r</strain>
    </source>
</reference>
<evidence type="ECO:0000313" key="2">
    <source>
        <dbReference type="Proteomes" id="UP000318081"/>
    </source>
</evidence>
<gene>
    <name evidence="1" type="ORF">TBK1r_32610</name>
</gene>